<feature type="transmembrane region" description="Helical" evidence="6">
    <location>
        <begin position="197"/>
        <end position="218"/>
    </location>
</feature>
<feature type="transmembrane region" description="Helical" evidence="6">
    <location>
        <begin position="398"/>
        <end position="417"/>
    </location>
</feature>
<dbReference type="Gene3D" id="1.20.1250.20">
    <property type="entry name" value="MFS general substrate transporter like domains"/>
    <property type="match status" value="2"/>
</dbReference>
<dbReference type="Pfam" id="PF07690">
    <property type="entry name" value="MFS_1"/>
    <property type="match status" value="1"/>
</dbReference>
<feature type="region of interest" description="Disordered" evidence="5">
    <location>
        <begin position="530"/>
        <end position="558"/>
    </location>
</feature>
<organism evidence="8 9">
    <name type="scientific">Pleurostoma richardsiae</name>
    <dbReference type="NCBI Taxonomy" id="41990"/>
    <lineage>
        <taxon>Eukaryota</taxon>
        <taxon>Fungi</taxon>
        <taxon>Dikarya</taxon>
        <taxon>Ascomycota</taxon>
        <taxon>Pezizomycotina</taxon>
        <taxon>Sordariomycetes</taxon>
        <taxon>Sordariomycetidae</taxon>
        <taxon>Calosphaeriales</taxon>
        <taxon>Pleurostomataceae</taxon>
        <taxon>Pleurostoma</taxon>
    </lineage>
</organism>
<dbReference type="AlphaFoldDB" id="A0AA38R712"/>
<dbReference type="Proteomes" id="UP001174694">
    <property type="component" value="Unassembled WGS sequence"/>
</dbReference>
<dbReference type="GO" id="GO:0022857">
    <property type="term" value="F:transmembrane transporter activity"/>
    <property type="evidence" value="ECO:0007669"/>
    <property type="project" value="InterPro"/>
</dbReference>
<reference evidence="8" key="1">
    <citation type="submission" date="2022-07" db="EMBL/GenBank/DDBJ databases">
        <title>Fungi with potential for degradation of polypropylene.</title>
        <authorList>
            <person name="Gostincar C."/>
        </authorList>
    </citation>
    <scope>NUCLEOTIDE SEQUENCE</scope>
    <source>
        <strain evidence="8">EXF-13308</strain>
    </source>
</reference>
<feature type="transmembrane region" description="Helical" evidence="6">
    <location>
        <begin position="66"/>
        <end position="91"/>
    </location>
</feature>
<comment type="caution">
    <text evidence="8">The sequence shown here is derived from an EMBL/GenBank/DDBJ whole genome shotgun (WGS) entry which is preliminary data.</text>
</comment>
<gene>
    <name evidence="8" type="ORF">NKR23_g9313</name>
</gene>
<feature type="transmembrane region" description="Helical" evidence="6">
    <location>
        <begin position="103"/>
        <end position="121"/>
    </location>
</feature>
<name>A0AA38R712_9PEZI</name>
<evidence type="ECO:0000313" key="8">
    <source>
        <dbReference type="EMBL" id="KAJ9137112.1"/>
    </source>
</evidence>
<feature type="transmembrane region" description="Helical" evidence="6">
    <location>
        <begin position="288"/>
        <end position="312"/>
    </location>
</feature>
<feature type="transmembrane region" description="Helical" evidence="6">
    <location>
        <begin position="133"/>
        <end position="153"/>
    </location>
</feature>
<dbReference type="InterPro" id="IPR020846">
    <property type="entry name" value="MFS_dom"/>
</dbReference>
<dbReference type="SUPFAM" id="SSF103473">
    <property type="entry name" value="MFS general substrate transporter"/>
    <property type="match status" value="1"/>
</dbReference>
<feature type="domain" description="Major facilitator superfamily (MFS) profile" evidence="7">
    <location>
        <begin position="66"/>
        <end position="527"/>
    </location>
</feature>
<dbReference type="InterPro" id="IPR036259">
    <property type="entry name" value="MFS_trans_sf"/>
</dbReference>
<dbReference type="PANTHER" id="PTHR42718">
    <property type="entry name" value="MAJOR FACILITATOR SUPERFAMILY MULTIDRUG TRANSPORTER MFSC"/>
    <property type="match status" value="1"/>
</dbReference>
<evidence type="ECO:0000256" key="2">
    <source>
        <dbReference type="ARBA" id="ARBA00022692"/>
    </source>
</evidence>
<feature type="transmembrane region" description="Helical" evidence="6">
    <location>
        <begin position="263"/>
        <end position="282"/>
    </location>
</feature>
<dbReference type="InterPro" id="IPR011701">
    <property type="entry name" value="MFS"/>
</dbReference>
<accession>A0AA38R712</accession>
<evidence type="ECO:0000259" key="7">
    <source>
        <dbReference type="PROSITE" id="PS50850"/>
    </source>
</evidence>
<evidence type="ECO:0000313" key="9">
    <source>
        <dbReference type="Proteomes" id="UP001174694"/>
    </source>
</evidence>
<keyword evidence="9" id="KW-1185">Reference proteome</keyword>
<feature type="transmembrane region" description="Helical" evidence="6">
    <location>
        <begin position="333"/>
        <end position="356"/>
    </location>
</feature>
<feature type="transmembrane region" description="Helical" evidence="6">
    <location>
        <begin position="224"/>
        <end position="243"/>
    </location>
</feature>
<feature type="compositionally biased region" description="Basic and acidic residues" evidence="5">
    <location>
        <begin position="530"/>
        <end position="542"/>
    </location>
</feature>
<dbReference type="GO" id="GO:0016020">
    <property type="term" value="C:membrane"/>
    <property type="evidence" value="ECO:0007669"/>
    <property type="project" value="UniProtKB-SubCell"/>
</dbReference>
<keyword evidence="4 6" id="KW-0472">Membrane</keyword>
<feature type="transmembrane region" description="Helical" evidence="6">
    <location>
        <begin position="423"/>
        <end position="449"/>
    </location>
</feature>
<dbReference type="PANTHER" id="PTHR42718:SF1">
    <property type="entry name" value="LOW AFFINITY AMMONIUM TRANSPORTER"/>
    <property type="match status" value="1"/>
</dbReference>
<protein>
    <submittedName>
        <fullName evidence="8">Major facilitator superfamily transporter</fullName>
    </submittedName>
</protein>
<keyword evidence="2 6" id="KW-0812">Transmembrane</keyword>
<evidence type="ECO:0000256" key="1">
    <source>
        <dbReference type="ARBA" id="ARBA00004141"/>
    </source>
</evidence>
<evidence type="ECO:0000256" key="5">
    <source>
        <dbReference type="SAM" id="MobiDB-lite"/>
    </source>
</evidence>
<comment type="subcellular location">
    <subcellularLocation>
        <location evidence="1">Membrane</location>
        <topology evidence="1">Multi-pass membrane protein</topology>
    </subcellularLocation>
</comment>
<feature type="transmembrane region" description="Helical" evidence="6">
    <location>
        <begin position="461"/>
        <end position="483"/>
    </location>
</feature>
<evidence type="ECO:0000256" key="6">
    <source>
        <dbReference type="SAM" id="Phobius"/>
    </source>
</evidence>
<proteinExistence type="predicted"/>
<evidence type="ECO:0000256" key="4">
    <source>
        <dbReference type="ARBA" id="ARBA00023136"/>
    </source>
</evidence>
<feature type="transmembrane region" description="Helical" evidence="6">
    <location>
        <begin position="368"/>
        <end position="389"/>
    </location>
</feature>
<keyword evidence="3 6" id="KW-1133">Transmembrane helix</keyword>
<evidence type="ECO:0000256" key="3">
    <source>
        <dbReference type="ARBA" id="ARBA00022989"/>
    </source>
</evidence>
<dbReference type="PROSITE" id="PS50850">
    <property type="entry name" value="MFS"/>
    <property type="match status" value="1"/>
</dbReference>
<dbReference type="EMBL" id="JANBVO010000036">
    <property type="protein sequence ID" value="KAJ9137112.1"/>
    <property type="molecule type" value="Genomic_DNA"/>
</dbReference>
<feature type="region of interest" description="Disordered" evidence="5">
    <location>
        <begin position="1"/>
        <end position="47"/>
    </location>
</feature>
<feature type="transmembrane region" description="Helical" evidence="6">
    <location>
        <begin position="503"/>
        <end position="524"/>
    </location>
</feature>
<sequence length="558" mass="59394">MDAGSSPRAASSAVEETDKELAPPPRESDGEEDDPELGDSGLQAQQSRTDSIWIASTLSFPREAMFVSIVCMSQFCTQAAFNNVLVLMHTIGDGFGITNPGQLSWLVAGYSLTVGTFILFSGRLGDVFGYKRMLLIGFCWFALWSLIAGVSVYKNFVLFVFARVLQGIGPAICLPNGLAILGAAYPPGHRKAMVFSLFGASAPTGAIVGMAISCVISLAWWPWMFWALAITLVLMAAVGYFIIPVPPRKHAPPKDLQELAIELDLPGVVSGVTALILFNFAWNQAPLTGWAAPEVIVTLILGLILIGAFFVIELRYASMPLLPLDAVNSDVAFVLGAVCLGWATFGIWSLYLVQIIQQIRHHSPLLTAAWFAPVAPVGLFAAIVTGVLLGPLKVQPPYVMLMALLAFLIGVILTATAPIHTSYWAPTFIALLIMPFGMDLSFPASTLILSNAVAKKHQGIGASLINTVVNYGISLGVGFAGTVEVHVNNGGKTEADLLKGYRGALYMGTGLAGLGVIVCILYLAKHHFQSGERGDDAPEKTVDSGARTPNVLEESDGA</sequence>
<dbReference type="CDD" id="cd17476">
    <property type="entry name" value="MFS_Amf1_MDR_like"/>
    <property type="match status" value="1"/>
</dbReference>